<dbReference type="Pfam" id="PF00455">
    <property type="entry name" value="DeoRC"/>
    <property type="match status" value="1"/>
</dbReference>
<evidence type="ECO:0000256" key="2">
    <source>
        <dbReference type="ARBA" id="ARBA00023125"/>
    </source>
</evidence>
<protein>
    <submittedName>
        <fullName evidence="5">DeoR family transcriptional regulator of aga operon</fullName>
    </submittedName>
</protein>
<dbReference type="SUPFAM" id="SSF46785">
    <property type="entry name" value="Winged helix' DNA-binding domain"/>
    <property type="match status" value="1"/>
</dbReference>
<dbReference type="Proteomes" id="UP000541033">
    <property type="component" value="Unassembled WGS sequence"/>
</dbReference>
<dbReference type="RefSeq" id="WP_167148383.1">
    <property type="nucleotide sequence ID" value="NZ_JAAMOX010000001.1"/>
</dbReference>
<dbReference type="PRINTS" id="PR00037">
    <property type="entry name" value="HTHLACR"/>
</dbReference>
<dbReference type="InterPro" id="IPR036390">
    <property type="entry name" value="WH_DNA-bd_sf"/>
</dbReference>
<evidence type="ECO:0000256" key="1">
    <source>
        <dbReference type="ARBA" id="ARBA00023015"/>
    </source>
</evidence>
<dbReference type="InterPro" id="IPR018356">
    <property type="entry name" value="Tscrpt_reg_HTH_DeoR_CS"/>
</dbReference>
<dbReference type="PROSITE" id="PS00894">
    <property type="entry name" value="HTH_DEOR_1"/>
    <property type="match status" value="1"/>
</dbReference>
<keyword evidence="1" id="KW-0805">Transcription regulation</keyword>
<dbReference type="InterPro" id="IPR001034">
    <property type="entry name" value="DeoR_HTH"/>
</dbReference>
<reference evidence="5 6" key="1">
    <citation type="submission" date="2020-02" db="EMBL/GenBank/DDBJ databases">
        <title>Sequencing the genomes of 1000 actinobacteria strains.</title>
        <authorList>
            <person name="Klenk H.-P."/>
        </authorList>
    </citation>
    <scope>NUCLEOTIDE SEQUENCE [LARGE SCALE GENOMIC DNA]</scope>
    <source>
        <strain evidence="5 6">DSM 27960</strain>
    </source>
</reference>
<name>A0A7X5QZU5_9MICO</name>
<dbReference type="PANTHER" id="PTHR30363:SF44">
    <property type="entry name" value="AGA OPERON TRANSCRIPTIONAL REPRESSOR-RELATED"/>
    <property type="match status" value="1"/>
</dbReference>
<dbReference type="InterPro" id="IPR050313">
    <property type="entry name" value="Carb_Metab_HTH_regulators"/>
</dbReference>
<dbReference type="EMBL" id="JAAMOX010000001">
    <property type="protein sequence ID" value="NIH53069.1"/>
    <property type="molecule type" value="Genomic_DNA"/>
</dbReference>
<gene>
    <name evidence="5" type="ORF">FHX76_000937</name>
</gene>
<dbReference type="Gene3D" id="3.40.50.1360">
    <property type="match status" value="1"/>
</dbReference>
<dbReference type="Pfam" id="PF08220">
    <property type="entry name" value="HTH_DeoR"/>
    <property type="match status" value="1"/>
</dbReference>
<keyword evidence="6" id="KW-1185">Reference proteome</keyword>
<feature type="domain" description="HTH deoR-type" evidence="4">
    <location>
        <begin position="3"/>
        <end position="58"/>
    </location>
</feature>
<dbReference type="GO" id="GO:0003677">
    <property type="term" value="F:DNA binding"/>
    <property type="evidence" value="ECO:0007669"/>
    <property type="project" value="UniProtKB-KW"/>
</dbReference>
<dbReference type="SMART" id="SM01134">
    <property type="entry name" value="DeoRC"/>
    <property type="match status" value="1"/>
</dbReference>
<proteinExistence type="predicted"/>
<evidence type="ECO:0000313" key="6">
    <source>
        <dbReference type="Proteomes" id="UP000541033"/>
    </source>
</evidence>
<dbReference type="SMART" id="SM00420">
    <property type="entry name" value="HTH_DEOR"/>
    <property type="match status" value="1"/>
</dbReference>
<dbReference type="PROSITE" id="PS51000">
    <property type="entry name" value="HTH_DEOR_2"/>
    <property type="match status" value="1"/>
</dbReference>
<evidence type="ECO:0000313" key="5">
    <source>
        <dbReference type="EMBL" id="NIH53069.1"/>
    </source>
</evidence>
<evidence type="ECO:0000259" key="4">
    <source>
        <dbReference type="PROSITE" id="PS51000"/>
    </source>
</evidence>
<organism evidence="5 6">
    <name type="scientific">Lysinibacter cavernae</name>
    <dbReference type="NCBI Taxonomy" id="1640652"/>
    <lineage>
        <taxon>Bacteria</taxon>
        <taxon>Bacillati</taxon>
        <taxon>Actinomycetota</taxon>
        <taxon>Actinomycetes</taxon>
        <taxon>Micrococcales</taxon>
        <taxon>Microbacteriaceae</taxon>
        <taxon>Lysinibacter</taxon>
    </lineage>
</organism>
<comment type="caution">
    <text evidence="5">The sequence shown here is derived from an EMBL/GenBank/DDBJ whole genome shotgun (WGS) entry which is preliminary data.</text>
</comment>
<dbReference type="InterPro" id="IPR037171">
    <property type="entry name" value="NagB/RpiA_transferase-like"/>
</dbReference>
<keyword evidence="3" id="KW-0804">Transcription</keyword>
<evidence type="ECO:0000256" key="3">
    <source>
        <dbReference type="ARBA" id="ARBA00023163"/>
    </source>
</evidence>
<dbReference type="GO" id="GO:0003700">
    <property type="term" value="F:DNA-binding transcription factor activity"/>
    <property type="evidence" value="ECO:0007669"/>
    <property type="project" value="InterPro"/>
</dbReference>
<dbReference type="PANTHER" id="PTHR30363">
    <property type="entry name" value="HTH-TYPE TRANSCRIPTIONAL REGULATOR SRLR-RELATED"/>
    <property type="match status" value="1"/>
</dbReference>
<keyword evidence="2" id="KW-0238">DNA-binding</keyword>
<sequence>MKKDERFSHILEAVMNNGQQRVEELVLSLGVSAATIRRDLDALAKQQMITRTHGGASRQSVDYDLPVRYRNTSRAQQKAAIGGVASQLVSKGDVIGLTGGTTTTAIVEALLARPDLMEPSPTPNLTVVTTAINIAVQFSLRPQVRVVVSGGVAHPHSYELVGPLAASVLSQITMDLSFIGVNALSPQFGAMIHDEGEAAINALMASRSTKSYIVADSQKIGHTAFANVGSTSLFTGVITDAGIENEQAVALRDAGFSVLT</sequence>
<dbReference type="AlphaFoldDB" id="A0A7X5QZU5"/>
<accession>A0A7X5QZU5</accession>
<dbReference type="SUPFAM" id="SSF100950">
    <property type="entry name" value="NagB/RpiA/CoA transferase-like"/>
    <property type="match status" value="1"/>
</dbReference>
<dbReference type="InterPro" id="IPR014036">
    <property type="entry name" value="DeoR-like_C"/>
</dbReference>